<evidence type="ECO:0000313" key="1">
    <source>
        <dbReference type="EMBL" id="KAH3787661.1"/>
    </source>
</evidence>
<name>A0A9D4F0C2_DREPO</name>
<organism evidence="1 2">
    <name type="scientific">Dreissena polymorpha</name>
    <name type="common">Zebra mussel</name>
    <name type="synonym">Mytilus polymorpha</name>
    <dbReference type="NCBI Taxonomy" id="45954"/>
    <lineage>
        <taxon>Eukaryota</taxon>
        <taxon>Metazoa</taxon>
        <taxon>Spiralia</taxon>
        <taxon>Lophotrochozoa</taxon>
        <taxon>Mollusca</taxon>
        <taxon>Bivalvia</taxon>
        <taxon>Autobranchia</taxon>
        <taxon>Heteroconchia</taxon>
        <taxon>Euheterodonta</taxon>
        <taxon>Imparidentia</taxon>
        <taxon>Neoheterodontei</taxon>
        <taxon>Myida</taxon>
        <taxon>Dreissenoidea</taxon>
        <taxon>Dreissenidae</taxon>
        <taxon>Dreissena</taxon>
    </lineage>
</organism>
<dbReference type="EMBL" id="JAIWYP010000008">
    <property type="protein sequence ID" value="KAH3787661.1"/>
    <property type="molecule type" value="Genomic_DNA"/>
</dbReference>
<comment type="caution">
    <text evidence="1">The sequence shown here is derived from an EMBL/GenBank/DDBJ whole genome shotgun (WGS) entry which is preliminary data.</text>
</comment>
<reference evidence="1" key="1">
    <citation type="journal article" date="2019" name="bioRxiv">
        <title>The Genome of the Zebra Mussel, Dreissena polymorpha: A Resource for Invasive Species Research.</title>
        <authorList>
            <person name="McCartney M.A."/>
            <person name="Auch B."/>
            <person name="Kono T."/>
            <person name="Mallez S."/>
            <person name="Zhang Y."/>
            <person name="Obille A."/>
            <person name="Becker A."/>
            <person name="Abrahante J.E."/>
            <person name="Garbe J."/>
            <person name="Badalamenti J.P."/>
            <person name="Herman A."/>
            <person name="Mangelson H."/>
            <person name="Liachko I."/>
            <person name="Sullivan S."/>
            <person name="Sone E.D."/>
            <person name="Koren S."/>
            <person name="Silverstein K.A.T."/>
            <person name="Beckman K.B."/>
            <person name="Gohl D.M."/>
        </authorList>
    </citation>
    <scope>NUCLEOTIDE SEQUENCE</scope>
    <source>
        <strain evidence="1">Duluth1</strain>
        <tissue evidence="1">Whole animal</tissue>
    </source>
</reference>
<accession>A0A9D4F0C2</accession>
<evidence type="ECO:0000313" key="2">
    <source>
        <dbReference type="Proteomes" id="UP000828390"/>
    </source>
</evidence>
<dbReference type="AlphaFoldDB" id="A0A9D4F0C2"/>
<keyword evidence="2" id="KW-1185">Reference proteome</keyword>
<reference evidence="1" key="2">
    <citation type="submission" date="2020-11" db="EMBL/GenBank/DDBJ databases">
        <authorList>
            <person name="McCartney M.A."/>
            <person name="Auch B."/>
            <person name="Kono T."/>
            <person name="Mallez S."/>
            <person name="Becker A."/>
            <person name="Gohl D.M."/>
            <person name="Silverstein K.A.T."/>
            <person name="Koren S."/>
            <person name="Bechman K.B."/>
            <person name="Herman A."/>
            <person name="Abrahante J.E."/>
            <person name="Garbe J."/>
        </authorList>
    </citation>
    <scope>NUCLEOTIDE SEQUENCE</scope>
    <source>
        <strain evidence="1">Duluth1</strain>
        <tissue evidence="1">Whole animal</tissue>
    </source>
</reference>
<proteinExistence type="predicted"/>
<sequence>MLLGYNGRGWYMSDSFASLYLGALQSVSGGERLWTGRSRGRCRPWVDVSELVIWLRSQSRG</sequence>
<dbReference type="Proteomes" id="UP000828390">
    <property type="component" value="Unassembled WGS sequence"/>
</dbReference>
<gene>
    <name evidence="1" type="ORF">DPMN_165788</name>
</gene>
<protein>
    <submittedName>
        <fullName evidence="1">Uncharacterized protein</fullName>
    </submittedName>
</protein>